<proteinExistence type="predicted"/>
<organism evidence="2">
    <name type="scientific">Panstrongylus lignarius</name>
    <dbReference type="NCBI Taxonomy" id="156445"/>
    <lineage>
        <taxon>Eukaryota</taxon>
        <taxon>Metazoa</taxon>
        <taxon>Ecdysozoa</taxon>
        <taxon>Arthropoda</taxon>
        <taxon>Hexapoda</taxon>
        <taxon>Insecta</taxon>
        <taxon>Pterygota</taxon>
        <taxon>Neoptera</taxon>
        <taxon>Paraneoptera</taxon>
        <taxon>Hemiptera</taxon>
        <taxon>Heteroptera</taxon>
        <taxon>Panheteroptera</taxon>
        <taxon>Cimicomorpha</taxon>
        <taxon>Reduviidae</taxon>
        <taxon>Triatominae</taxon>
        <taxon>Panstrongylus</taxon>
    </lineage>
</organism>
<protein>
    <submittedName>
        <fullName evidence="2">Putative secreted protein</fullName>
    </submittedName>
</protein>
<accession>A0A224Y3U8</accession>
<dbReference type="AlphaFoldDB" id="A0A224Y3U8"/>
<dbReference type="EMBL" id="GFTR01000596">
    <property type="protein sequence ID" value="JAW15830.1"/>
    <property type="molecule type" value="Transcribed_RNA"/>
</dbReference>
<keyword evidence="1" id="KW-0732">Signal</keyword>
<reference evidence="2" key="1">
    <citation type="journal article" date="2018" name="PLoS Negl. Trop. Dis.">
        <title>An insight into the salivary gland and fat body transcriptome of Panstrongylus lignarius (Hemiptera: Heteroptera), the main vector of Chagas disease in Peru.</title>
        <authorList>
            <person name="Nevoa J.C."/>
            <person name="Mendes M.T."/>
            <person name="da Silva M.V."/>
            <person name="Soares S.C."/>
            <person name="Oliveira C.J.F."/>
            <person name="Ribeiro J.M.C."/>
        </authorList>
    </citation>
    <scope>NUCLEOTIDE SEQUENCE</scope>
</reference>
<name>A0A224Y3U8_9HEMI</name>
<feature type="signal peptide" evidence="1">
    <location>
        <begin position="1"/>
        <end position="20"/>
    </location>
</feature>
<evidence type="ECO:0000256" key="1">
    <source>
        <dbReference type="SAM" id="SignalP"/>
    </source>
</evidence>
<sequence>MKYFLMDMLLLRLLPHLSYSNLSQGNIITSLSLNRLQPANRKILSHPTIHQSRRMTKLQLVGAKDSSSLGTSFSK</sequence>
<feature type="chain" id="PRO_5012330068" evidence="1">
    <location>
        <begin position="21"/>
        <end position="75"/>
    </location>
</feature>
<evidence type="ECO:0000313" key="2">
    <source>
        <dbReference type="EMBL" id="JAW15830.1"/>
    </source>
</evidence>